<evidence type="ECO:0000256" key="5">
    <source>
        <dbReference type="ARBA" id="ARBA00023319"/>
    </source>
</evidence>
<dbReference type="InterPro" id="IPR013783">
    <property type="entry name" value="Ig-like_fold"/>
</dbReference>
<evidence type="ECO:0000256" key="3">
    <source>
        <dbReference type="ARBA" id="ARBA00023157"/>
    </source>
</evidence>
<organism evidence="9 10">
    <name type="scientific">Bugula neritina</name>
    <name type="common">Brown bryozoan</name>
    <name type="synonym">Sertularia neritina</name>
    <dbReference type="NCBI Taxonomy" id="10212"/>
    <lineage>
        <taxon>Eukaryota</taxon>
        <taxon>Metazoa</taxon>
        <taxon>Spiralia</taxon>
        <taxon>Lophotrochozoa</taxon>
        <taxon>Bryozoa</taxon>
        <taxon>Gymnolaemata</taxon>
        <taxon>Cheilostomatida</taxon>
        <taxon>Flustrina</taxon>
        <taxon>Buguloidea</taxon>
        <taxon>Bugulidae</taxon>
        <taxon>Bugula</taxon>
    </lineage>
</organism>
<evidence type="ECO:0000313" key="10">
    <source>
        <dbReference type="Proteomes" id="UP000593567"/>
    </source>
</evidence>
<proteinExistence type="predicted"/>
<dbReference type="SMART" id="SM00408">
    <property type="entry name" value="IGc2"/>
    <property type="match status" value="1"/>
</dbReference>
<dbReference type="EMBL" id="VXIV02000229">
    <property type="protein sequence ID" value="KAF6039623.1"/>
    <property type="molecule type" value="Genomic_DNA"/>
</dbReference>
<feature type="region of interest" description="Disordered" evidence="6">
    <location>
        <begin position="384"/>
        <end position="404"/>
    </location>
</feature>
<sequence>MDANAFVNSKVNGLLLFNNSNLQFIDSQSLQDLESLHTIDVSYTGLRVLPETWMNISTLRNISALGTFLVCDCSFNWIVELTKKYFTGKQIMLSPETQSMCNIDRNLTLQHQTCSPKLIYRSSNLTVVNEGGNVRIRCKVAGKPTPLVHWYFGNRMLLSNSAIGFINGDLVIKQVKSDSAGMYVCSATNNQGPGVRQTFYLEVIKDESKIIIRNIGEEFVEFSWQIIYPSRRYKAILIEVKTNNQTSFPIQYFVRSRHSPTGYTISNLQRDTTYRLCLAYQNQQYADGNKCDTFTTKSNTENTPDGITDYRLYGIIIASIVSALFICIIVCACISSRKYSKRRQSETRQGLRSASTYALMTTSFSQRSGLSSLYDNPGVSITPVSQMSRASSHRKGRRAENLSEVPTPSSAVVYFSPNVMQYDEATGMVTCPLKKTVSDPQLFLSSEKY</sequence>
<keyword evidence="4" id="KW-0325">Glycoprotein</keyword>
<name>A0A7J7KNA6_BUGNE</name>
<dbReference type="AlphaFoldDB" id="A0A7J7KNA6"/>
<feature type="domain" description="Ig-like" evidence="8">
    <location>
        <begin position="116"/>
        <end position="202"/>
    </location>
</feature>
<dbReference type="Proteomes" id="UP000593567">
    <property type="component" value="Unassembled WGS sequence"/>
</dbReference>
<dbReference type="GO" id="GO:0098609">
    <property type="term" value="P:cell-cell adhesion"/>
    <property type="evidence" value="ECO:0007669"/>
    <property type="project" value="TreeGrafter"/>
</dbReference>
<keyword evidence="3" id="KW-1015">Disulfide bond</keyword>
<dbReference type="Gene3D" id="3.80.10.10">
    <property type="entry name" value="Ribonuclease Inhibitor"/>
    <property type="match status" value="1"/>
</dbReference>
<dbReference type="PANTHER" id="PTHR11640:SF164">
    <property type="entry name" value="MAM DOMAIN-CONTAINING GLYCOSYLPHOSPHATIDYLINOSITOL ANCHOR PROTEIN 1"/>
    <property type="match status" value="1"/>
</dbReference>
<dbReference type="GO" id="GO:0005886">
    <property type="term" value="C:plasma membrane"/>
    <property type="evidence" value="ECO:0007669"/>
    <property type="project" value="TreeGrafter"/>
</dbReference>
<dbReference type="InterPro" id="IPR051275">
    <property type="entry name" value="Cell_adhesion_signaling"/>
</dbReference>
<accession>A0A7J7KNA6</accession>
<dbReference type="GO" id="GO:0005911">
    <property type="term" value="C:cell-cell junction"/>
    <property type="evidence" value="ECO:0007669"/>
    <property type="project" value="TreeGrafter"/>
</dbReference>
<keyword evidence="7" id="KW-1133">Transmembrane helix</keyword>
<protein>
    <submittedName>
        <fullName evidence="9">LRFN5</fullName>
    </submittedName>
</protein>
<dbReference type="SMART" id="SM00409">
    <property type="entry name" value="IG"/>
    <property type="match status" value="1"/>
</dbReference>
<evidence type="ECO:0000256" key="2">
    <source>
        <dbReference type="ARBA" id="ARBA00023136"/>
    </source>
</evidence>
<dbReference type="OrthoDB" id="6084240at2759"/>
<dbReference type="PROSITE" id="PS50835">
    <property type="entry name" value="IG_LIKE"/>
    <property type="match status" value="1"/>
</dbReference>
<dbReference type="InterPro" id="IPR003599">
    <property type="entry name" value="Ig_sub"/>
</dbReference>
<dbReference type="Gene3D" id="2.60.40.10">
    <property type="entry name" value="Immunoglobulins"/>
    <property type="match status" value="1"/>
</dbReference>
<dbReference type="PANTHER" id="PTHR11640">
    <property type="entry name" value="NEPHRIN"/>
    <property type="match status" value="1"/>
</dbReference>
<dbReference type="FunFam" id="2.60.40.10:FF:000032">
    <property type="entry name" value="palladin isoform X1"/>
    <property type="match status" value="1"/>
</dbReference>
<dbReference type="InterPro" id="IPR007110">
    <property type="entry name" value="Ig-like_dom"/>
</dbReference>
<dbReference type="SUPFAM" id="SSF52058">
    <property type="entry name" value="L domain-like"/>
    <property type="match status" value="1"/>
</dbReference>
<evidence type="ECO:0000259" key="8">
    <source>
        <dbReference type="PROSITE" id="PS50835"/>
    </source>
</evidence>
<keyword evidence="5" id="KW-0393">Immunoglobulin domain</keyword>
<keyword evidence="2 7" id="KW-0472">Membrane</keyword>
<evidence type="ECO:0000256" key="4">
    <source>
        <dbReference type="ARBA" id="ARBA00023180"/>
    </source>
</evidence>
<comment type="caution">
    <text evidence="9">The sequence shown here is derived from an EMBL/GenBank/DDBJ whole genome shotgun (WGS) entry which is preliminary data.</text>
</comment>
<evidence type="ECO:0000256" key="7">
    <source>
        <dbReference type="SAM" id="Phobius"/>
    </source>
</evidence>
<keyword evidence="10" id="KW-1185">Reference proteome</keyword>
<keyword evidence="7" id="KW-0812">Transmembrane</keyword>
<evidence type="ECO:0000256" key="1">
    <source>
        <dbReference type="ARBA" id="ARBA00004479"/>
    </source>
</evidence>
<comment type="subcellular location">
    <subcellularLocation>
        <location evidence="1">Membrane</location>
        <topology evidence="1">Single-pass type I membrane protein</topology>
    </subcellularLocation>
</comment>
<evidence type="ECO:0000256" key="6">
    <source>
        <dbReference type="SAM" id="MobiDB-lite"/>
    </source>
</evidence>
<dbReference type="SUPFAM" id="SSF48726">
    <property type="entry name" value="Immunoglobulin"/>
    <property type="match status" value="1"/>
</dbReference>
<dbReference type="GO" id="GO:0050839">
    <property type="term" value="F:cell adhesion molecule binding"/>
    <property type="evidence" value="ECO:0007669"/>
    <property type="project" value="TreeGrafter"/>
</dbReference>
<dbReference type="InterPro" id="IPR032675">
    <property type="entry name" value="LRR_dom_sf"/>
</dbReference>
<evidence type="ECO:0000313" key="9">
    <source>
        <dbReference type="EMBL" id="KAF6039623.1"/>
    </source>
</evidence>
<feature type="transmembrane region" description="Helical" evidence="7">
    <location>
        <begin position="312"/>
        <end position="334"/>
    </location>
</feature>
<reference evidence="9" key="1">
    <citation type="submission" date="2020-06" db="EMBL/GenBank/DDBJ databases">
        <title>Draft genome of Bugula neritina, a colonial animal packing powerful symbionts and potential medicines.</title>
        <authorList>
            <person name="Rayko M."/>
        </authorList>
    </citation>
    <scope>NUCLEOTIDE SEQUENCE [LARGE SCALE GENOMIC DNA]</scope>
    <source>
        <strain evidence="9">Kwan_BN1</strain>
    </source>
</reference>
<dbReference type="InterPro" id="IPR036179">
    <property type="entry name" value="Ig-like_dom_sf"/>
</dbReference>
<gene>
    <name evidence="9" type="ORF">EB796_002083</name>
</gene>
<dbReference type="InterPro" id="IPR003598">
    <property type="entry name" value="Ig_sub2"/>
</dbReference>
<dbReference type="Pfam" id="PF13927">
    <property type="entry name" value="Ig_3"/>
    <property type="match status" value="1"/>
</dbReference>